<evidence type="ECO:0000256" key="1">
    <source>
        <dbReference type="SAM" id="MobiDB-lite"/>
    </source>
</evidence>
<evidence type="ECO:0000313" key="3">
    <source>
        <dbReference type="Proteomes" id="UP000538931"/>
    </source>
</evidence>
<comment type="caution">
    <text evidence="2">The sequence shown here is derived from an EMBL/GenBank/DDBJ whole genome shotgun (WGS) entry which is preliminary data.</text>
</comment>
<proteinExistence type="predicted"/>
<dbReference type="AlphaFoldDB" id="A0A7W1WVI7"/>
<protein>
    <recommendedName>
        <fullName evidence="4">Type II secretion system protein GspC N-terminal domain-containing protein</fullName>
    </recommendedName>
</protein>
<organism evidence="2 3">
    <name type="scientific">Marinobacterium marinum</name>
    <dbReference type="NCBI Taxonomy" id="2756129"/>
    <lineage>
        <taxon>Bacteria</taxon>
        <taxon>Pseudomonadati</taxon>
        <taxon>Pseudomonadota</taxon>
        <taxon>Gammaproteobacteria</taxon>
        <taxon>Oceanospirillales</taxon>
        <taxon>Oceanospirillaceae</taxon>
        <taxon>Marinobacterium</taxon>
    </lineage>
</organism>
<sequence>MKDRLIQRFQYLAIGCTALLLLAVAYAAFAVSQYQAPGPELPAAATLSAQKIRFKPVSQVKGNAFVERPLFWESRRPYVPEAVVDVEKPVRKGPDPFEDYELSGVFSGDAGVAGVILLNGQERERLMLGEQLHEWELTSLTPERAIFFRISSQGYEEKTLELVRAVSVAAPTQPSRVVEKVEAESEPSISSPQEDK</sequence>
<dbReference type="EMBL" id="JACEMT010000031">
    <property type="protein sequence ID" value="MBA4501004.1"/>
    <property type="molecule type" value="Genomic_DNA"/>
</dbReference>
<feature type="compositionally biased region" description="Polar residues" evidence="1">
    <location>
        <begin position="187"/>
        <end position="196"/>
    </location>
</feature>
<gene>
    <name evidence="2" type="ORF">H1S06_01300</name>
</gene>
<name>A0A7W1WVI7_9GAMM</name>
<keyword evidence="3" id="KW-1185">Reference proteome</keyword>
<dbReference type="RefSeq" id="WP_181736469.1">
    <property type="nucleotide sequence ID" value="NZ_JACEMT010000031.1"/>
</dbReference>
<feature type="region of interest" description="Disordered" evidence="1">
    <location>
        <begin position="175"/>
        <end position="196"/>
    </location>
</feature>
<accession>A0A7W1WVI7</accession>
<dbReference type="Proteomes" id="UP000538931">
    <property type="component" value="Unassembled WGS sequence"/>
</dbReference>
<evidence type="ECO:0008006" key="4">
    <source>
        <dbReference type="Google" id="ProtNLM"/>
    </source>
</evidence>
<reference evidence="2 3" key="1">
    <citation type="submission" date="2020-07" db="EMBL/GenBank/DDBJ databases">
        <title>Bacterium isolated from marien macroalgae.</title>
        <authorList>
            <person name="Zhu K."/>
            <person name="Lu D."/>
            <person name="Du Z."/>
        </authorList>
    </citation>
    <scope>NUCLEOTIDE SEQUENCE [LARGE SCALE GENOMIC DNA]</scope>
    <source>
        <strain evidence="2 3">3-1745</strain>
    </source>
</reference>
<evidence type="ECO:0000313" key="2">
    <source>
        <dbReference type="EMBL" id="MBA4501004.1"/>
    </source>
</evidence>